<comment type="caution">
    <text evidence="1">The sequence shown here is derived from an EMBL/GenBank/DDBJ whole genome shotgun (WGS) entry which is preliminary data.</text>
</comment>
<reference evidence="1 2" key="1">
    <citation type="submission" date="2020-09" db="EMBL/GenBank/DDBJ databases">
        <title>Draft Genome Sequence of Aminobacter carboxidus type strain DSM 1086, a soil Gram-negative carboxydobacterium.</title>
        <authorList>
            <person name="Turrini P."/>
            <person name="Tescari M."/>
            <person name="Artuso I."/>
            <person name="Lugli G.A."/>
            <person name="Frangipani E."/>
            <person name="Ventura M."/>
            <person name="Visca P."/>
        </authorList>
    </citation>
    <scope>NUCLEOTIDE SEQUENCE [LARGE SCALE GENOMIC DNA]</scope>
    <source>
        <strain evidence="1 2">DSM 1086</strain>
    </source>
</reference>
<dbReference type="Proteomes" id="UP000598227">
    <property type="component" value="Unassembled WGS sequence"/>
</dbReference>
<proteinExistence type="predicted"/>
<protein>
    <submittedName>
        <fullName evidence="1">Uncharacterized protein</fullName>
    </submittedName>
</protein>
<accession>A0ABR9GWU0</accession>
<evidence type="ECO:0000313" key="2">
    <source>
        <dbReference type="Proteomes" id="UP000598227"/>
    </source>
</evidence>
<name>A0ABR9GWU0_9HYPH</name>
<keyword evidence="2" id="KW-1185">Reference proteome</keyword>
<gene>
    <name evidence="1" type="ORF">IHE39_27990</name>
</gene>
<sequence>MTSFKISIGISNVCALPFAVSYERDLAWGDTSVAFHAGPLVIAFTWQWP</sequence>
<organism evidence="1 2">
    <name type="scientific">Aminobacter carboxidus</name>
    <dbReference type="NCBI Taxonomy" id="376165"/>
    <lineage>
        <taxon>Bacteria</taxon>
        <taxon>Pseudomonadati</taxon>
        <taxon>Pseudomonadota</taxon>
        <taxon>Alphaproteobacteria</taxon>
        <taxon>Hyphomicrobiales</taxon>
        <taxon>Phyllobacteriaceae</taxon>
        <taxon>Aminobacter</taxon>
    </lineage>
</organism>
<evidence type="ECO:0000313" key="1">
    <source>
        <dbReference type="EMBL" id="MBE1208139.1"/>
    </source>
</evidence>
<dbReference type="EMBL" id="JACZEP010000017">
    <property type="protein sequence ID" value="MBE1208139.1"/>
    <property type="molecule type" value="Genomic_DNA"/>
</dbReference>